<accession>A0AAE1NTM7</accession>
<dbReference type="PANTHER" id="PTHR46376:SF2">
    <property type="entry name" value="DISTRACTED, ISOFORM B"/>
    <property type="match status" value="1"/>
</dbReference>
<feature type="region of interest" description="Disordered" evidence="13">
    <location>
        <begin position="870"/>
        <end position="891"/>
    </location>
</feature>
<dbReference type="InterPro" id="IPR015915">
    <property type="entry name" value="Kelch-typ_b-propeller"/>
</dbReference>
<evidence type="ECO:0000256" key="7">
    <source>
        <dbReference type="ARBA" id="ARBA00022989"/>
    </source>
</evidence>
<dbReference type="Pfam" id="PF01437">
    <property type="entry name" value="PSI"/>
    <property type="match status" value="1"/>
</dbReference>
<name>A0AAE1NTM7_9EUCA</name>
<feature type="disulfide bond" evidence="12">
    <location>
        <begin position="274"/>
        <end position="283"/>
    </location>
</feature>
<keyword evidence="3 12" id="KW-0245">EGF-like domain</keyword>
<sequence length="1471" mass="161326">MCQPPRVTTRVTGMVTNGGDTVVVTHFYSCQHQTTFVVRVSRMWNIFTRCISNIQEMNTQGYVLVCIEGQECNLACEHGTCMDNKCICEAGWKGSLCQWCEGRVRLWSNSSVITDGSGNYSTDTQCTWLIDAGHPNTSIRLHLDHFATECSWDHLYVFDGDSIYDPLLAVYSGMVVQDDYRVPHIPEVVAHSGHALLYFYSDAAYNLTGFSISYRVEGCASSVAGQECSGHGACLEGVCTCDGDWMGPACSLPVCPNSCSGKGECDHEEHHCKCFKGYNGSDCSQVIDDGWWEVVGHDGTSRVALPGPEASLLQRSSHTAVLIGNSIWVLGGYSFVHQPFLMRYQITENLWTVVESTSIKKPMPRYGHSAVVHNGSIYMYGGMKENGSMTRELWRLDTDSLKWSLMPTERVPRGGGGGGGSGGTRGRVGRRGRTGRRGERNRRNNRNRRSSSKEEGDNNNWEEDDKEIEEEREEEEEAAAEEESDLVEDGELRRGEGGGGCAVTPGPCAPIPSVGHAAVVVQKGKKKVMLVIFGHSSRYGYLNTVQEYNLEEGTWATVETRGAVVNGVYGHTATWDPITSLVYVHGGLLSHDSASHVVPTLATYDPAKHKWKLVSPAPVPRFLHSAVVSEGLLLVFGGNTHNDTAFSYGAKCYSADFLAYDLACNSWHTLPRPPNLLLDVARYGHASVLHEDVMFLVGGFNGKMLGSVLTYHLGRCDERGSSEECLLAFPGRKCVWNRVLSWCESNNNNDKNSYDVCATMAPRHNFTALCSEQTSCQSCVANTYGCVWCGNTCTHNKCIEYSKGVASAEGCEDSLRSHCKSLNTCPLCRAHHHCDWVEMTCSPAPNKTSPSPSSTTGDLVGKVGVVVPLESVPSAPPMDQADHRSTLSGGTQTALAPHRPCDKTCAQRESCSECTEGSCMWCFNQQRCVNNNSYLVSFPYGQCREWTTEAKRCMDMEPGVSRCSLHQTCHDCQADVACGWCDDGSGSGIGVCMEGGQRGPVNPVTRATHRDKCHAPNWYFTECPLCNCNGHSKCENGSQCILPCANNTAGSHCQYCIDKFFGKPINGGLCKPCMCNEHGDTCNRETGRCNCHTKGVTGDHCERCDTQNNYVGEPLQGSCFYDLQIDYQFTFNLSKHEDRHIRQINFFNVPTKSDVDTDFDIFCSKDTKIKISAKTTGSHESWIIRNFTGTRIKRRFSASEYTFGSADNNTTFHVYVYNFTPPIEIVVSFSQHPKLDLIQFFSIFSLCFLILLTLAAILWKIKQKYDIYTRRQRLLVEMEAMASRPFRPILLELYPRGTPSTTPPNEPSIPSPLTTSTTNATPAVNNCCVTGSNGAIQTSTNKTSIKSCNNGVNKIIVNNSTSPDSLSSNLLDTLGSLKVKKKVNPSPIALEPCCGSRAAVLSLLVQLPTGGEPYTPVGHPGGLAIASTLVTLGNPRKSSNDPVTLTKGDINKNKAARGKQPFSNHSPDTCI</sequence>
<feature type="compositionally biased region" description="Polar residues" evidence="13">
    <location>
        <begin position="1461"/>
        <end position="1471"/>
    </location>
</feature>
<keyword evidence="11" id="KW-0424">Laminin EGF-like domain</keyword>
<feature type="domain" description="CUB" evidence="15">
    <location>
        <begin position="100"/>
        <end position="217"/>
    </location>
</feature>
<dbReference type="InterPro" id="IPR056737">
    <property type="entry name" value="Beta-prop_ATRN-MKLN-like"/>
</dbReference>
<dbReference type="SMART" id="SM00181">
    <property type="entry name" value="EGF"/>
    <property type="match status" value="6"/>
</dbReference>
<feature type="domain" description="EGF-like" evidence="16">
    <location>
        <begin position="251"/>
        <end position="284"/>
    </location>
</feature>
<dbReference type="Gene3D" id="2.120.10.80">
    <property type="entry name" value="Kelch-type beta propeller"/>
    <property type="match status" value="2"/>
</dbReference>
<dbReference type="Gene3D" id="2.60.120.290">
    <property type="entry name" value="Spermadhesin, CUB domain"/>
    <property type="match status" value="1"/>
</dbReference>
<reference evidence="17" key="1">
    <citation type="submission" date="2023-11" db="EMBL/GenBank/DDBJ databases">
        <title>Genome assemblies of two species of porcelain crab, Petrolisthes cinctipes and Petrolisthes manimaculis (Anomura: Porcellanidae).</title>
        <authorList>
            <person name="Angst P."/>
        </authorList>
    </citation>
    <scope>NUCLEOTIDE SEQUENCE</scope>
    <source>
        <strain evidence="17">PB745_02</strain>
        <tissue evidence="17">Gill</tissue>
    </source>
</reference>
<evidence type="ECO:0000256" key="6">
    <source>
        <dbReference type="ARBA" id="ARBA00022737"/>
    </source>
</evidence>
<dbReference type="Proteomes" id="UP001292094">
    <property type="component" value="Unassembled WGS sequence"/>
</dbReference>
<dbReference type="CDD" id="cd00041">
    <property type="entry name" value="CUB"/>
    <property type="match status" value="1"/>
</dbReference>
<dbReference type="InterPro" id="IPR035914">
    <property type="entry name" value="Sperma_CUB_dom_sf"/>
</dbReference>
<dbReference type="PANTHER" id="PTHR46376">
    <property type="entry name" value="LEUCINE-ZIPPER-LIKE TRANSCRIPTIONAL REGULATOR 1"/>
    <property type="match status" value="1"/>
</dbReference>
<dbReference type="InterPro" id="IPR000742">
    <property type="entry name" value="EGF"/>
</dbReference>
<keyword evidence="8 14" id="KW-0472">Membrane</keyword>
<proteinExistence type="predicted"/>
<protein>
    <recommendedName>
        <fullName evidence="19">Attractin</fullName>
    </recommendedName>
</protein>
<evidence type="ECO:0000256" key="9">
    <source>
        <dbReference type="ARBA" id="ARBA00023157"/>
    </source>
</evidence>
<dbReference type="SUPFAM" id="SSF117281">
    <property type="entry name" value="Kelch motif"/>
    <property type="match status" value="2"/>
</dbReference>
<feature type="disulfide bond" evidence="12">
    <location>
        <begin position="255"/>
        <end position="265"/>
    </location>
</feature>
<evidence type="ECO:0000256" key="3">
    <source>
        <dbReference type="ARBA" id="ARBA00022536"/>
    </source>
</evidence>
<dbReference type="GO" id="GO:0005794">
    <property type="term" value="C:Golgi apparatus"/>
    <property type="evidence" value="ECO:0007669"/>
    <property type="project" value="TreeGrafter"/>
</dbReference>
<dbReference type="SUPFAM" id="SSF57196">
    <property type="entry name" value="EGF/Laminin"/>
    <property type="match status" value="1"/>
</dbReference>
<dbReference type="InterPro" id="IPR002165">
    <property type="entry name" value="Plexin_repeat"/>
</dbReference>
<gene>
    <name evidence="17" type="ORF">Pmani_032441</name>
</gene>
<keyword evidence="2" id="KW-0880">Kelch repeat</keyword>
<dbReference type="Gene3D" id="2.10.25.10">
    <property type="entry name" value="Laminin"/>
    <property type="match status" value="3"/>
</dbReference>
<evidence type="ECO:0000256" key="5">
    <source>
        <dbReference type="ARBA" id="ARBA00022729"/>
    </source>
</evidence>
<evidence type="ECO:0000313" key="17">
    <source>
        <dbReference type="EMBL" id="KAK4294970.1"/>
    </source>
</evidence>
<dbReference type="SMART" id="SM00423">
    <property type="entry name" value="PSI"/>
    <property type="match status" value="3"/>
</dbReference>
<evidence type="ECO:0000256" key="12">
    <source>
        <dbReference type="PROSITE-ProRule" id="PRU00076"/>
    </source>
</evidence>
<dbReference type="PROSITE" id="PS01186">
    <property type="entry name" value="EGF_2"/>
    <property type="match status" value="1"/>
</dbReference>
<evidence type="ECO:0000256" key="10">
    <source>
        <dbReference type="ARBA" id="ARBA00023180"/>
    </source>
</evidence>
<dbReference type="InterPro" id="IPR056732">
    <property type="entry name" value="GBD_ATRN"/>
</dbReference>
<dbReference type="Pfam" id="PF24973">
    <property type="entry name" value="EGF_LMN_ATRN"/>
    <property type="match status" value="1"/>
</dbReference>
<keyword evidence="7 14" id="KW-1133">Transmembrane helix</keyword>
<dbReference type="SMART" id="SM00180">
    <property type="entry name" value="EGF_Lam"/>
    <property type="match status" value="2"/>
</dbReference>
<feature type="transmembrane region" description="Helical" evidence="14">
    <location>
        <begin position="1237"/>
        <end position="1261"/>
    </location>
</feature>
<dbReference type="InterPro" id="IPR013111">
    <property type="entry name" value="EGF_extracell"/>
</dbReference>
<feature type="compositionally biased region" description="Acidic residues" evidence="13">
    <location>
        <begin position="460"/>
        <end position="489"/>
    </location>
</feature>
<dbReference type="InterPro" id="IPR051568">
    <property type="entry name" value="LZTR1/Attractin"/>
</dbReference>
<evidence type="ECO:0000256" key="4">
    <source>
        <dbReference type="ARBA" id="ARBA00022692"/>
    </source>
</evidence>
<keyword evidence="5" id="KW-0732">Signal</keyword>
<evidence type="ECO:0000313" key="18">
    <source>
        <dbReference type="Proteomes" id="UP001292094"/>
    </source>
</evidence>
<feature type="region of interest" description="Disordered" evidence="13">
    <location>
        <begin position="405"/>
        <end position="499"/>
    </location>
</feature>
<evidence type="ECO:0000259" key="15">
    <source>
        <dbReference type="PROSITE" id="PS01180"/>
    </source>
</evidence>
<dbReference type="Pfam" id="PF24972">
    <property type="entry name" value="GBD_ATRN"/>
    <property type="match status" value="1"/>
</dbReference>
<keyword evidence="9 12" id="KW-1015">Disulfide bond</keyword>
<dbReference type="CDD" id="cd00055">
    <property type="entry name" value="EGF_Lam"/>
    <property type="match status" value="2"/>
</dbReference>
<keyword evidence="4 14" id="KW-0812">Transmembrane</keyword>
<dbReference type="SMART" id="SM00042">
    <property type="entry name" value="CUB"/>
    <property type="match status" value="1"/>
</dbReference>
<evidence type="ECO:0000256" key="1">
    <source>
        <dbReference type="ARBA" id="ARBA00004167"/>
    </source>
</evidence>
<dbReference type="Pfam" id="PF07974">
    <property type="entry name" value="EGF_2"/>
    <property type="match status" value="1"/>
</dbReference>
<organism evidence="17 18">
    <name type="scientific">Petrolisthes manimaculis</name>
    <dbReference type="NCBI Taxonomy" id="1843537"/>
    <lineage>
        <taxon>Eukaryota</taxon>
        <taxon>Metazoa</taxon>
        <taxon>Ecdysozoa</taxon>
        <taxon>Arthropoda</taxon>
        <taxon>Crustacea</taxon>
        <taxon>Multicrustacea</taxon>
        <taxon>Malacostraca</taxon>
        <taxon>Eumalacostraca</taxon>
        <taxon>Eucarida</taxon>
        <taxon>Decapoda</taxon>
        <taxon>Pleocyemata</taxon>
        <taxon>Anomura</taxon>
        <taxon>Galatheoidea</taxon>
        <taxon>Porcellanidae</taxon>
        <taxon>Petrolisthes</taxon>
    </lineage>
</organism>
<dbReference type="PROSITE" id="PS01180">
    <property type="entry name" value="CUB"/>
    <property type="match status" value="1"/>
</dbReference>
<dbReference type="Pfam" id="PF24981">
    <property type="entry name" value="Beta-prop_ATRN-LZTR1"/>
    <property type="match status" value="2"/>
</dbReference>
<comment type="caution">
    <text evidence="12">Lacks conserved residue(s) required for the propagation of feature annotation.</text>
</comment>
<dbReference type="SMART" id="SM00612">
    <property type="entry name" value="Kelch"/>
    <property type="match status" value="4"/>
</dbReference>
<evidence type="ECO:0000256" key="11">
    <source>
        <dbReference type="ARBA" id="ARBA00023292"/>
    </source>
</evidence>
<dbReference type="GO" id="GO:0016020">
    <property type="term" value="C:membrane"/>
    <property type="evidence" value="ECO:0007669"/>
    <property type="project" value="UniProtKB-SubCell"/>
</dbReference>
<dbReference type="PROSITE" id="PS50026">
    <property type="entry name" value="EGF_3"/>
    <property type="match status" value="1"/>
</dbReference>
<dbReference type="InterPro" id="IPR056863">
    <property type="entry name" value="LMN_ATRN_NET-like_EGF"/>
</dbReference>
<keyword evidence="18" id="KW-1185">Reference proteome</keyword>
<evidence type="ECO:0000256" key="13">
    <source>
        <dbReference type="SAM" id="MobiDB-lite"/>
    </source>
</evidence>
<comment type="caution">
    <text evidence="17">The sequence shown here is derived from an EMBL/GenBank/DDBJ whole genome shotgun (WGS) entry which is preliminary data.</text>
</comment>
<keyword evidence="6" id="KW-0677">Repeat</keyword>
<feature type="region of interest" description="Disordered" evidence="13">
    <location>
        <begin position="1435"/>
        <end position="1471"/>
    </location>
</feature>
<evidence type="ECO:0000256" key="2">
    <source>
        <dbReference type="ARBA" id="ARBA00022441"/>
    </source>
</evidence>
<dbReference type="Pfam" id="PF00053">
    <property type="entry name" value="EGF_laminin"/>
    <property type="match status" value="1"/>
</dbReference>
<evidence type="ECO:0000259" key="16">
    <source>
        <dbReference type="PROSITE" id="PS50026"/>
    </source>
</evidence>
<dbReference type="InterPro" id="IPR016201">
    <property type="entry name" value="PSI"/>
</dbReference>
<dbReference type="InterPro" id="IPR000859">
    <property type="entry name" value="CUB_dom"/>
</dbReference>
<dbReference type="FunFam" id="2.60.120.290:FF:000008">
    <property type="entry name" value="Attractin like 1"/>
    <property type="match status" value="1"/>
</dbReference>
<dbReference type="SUPFAM" id="SSF49854">
    <property type="entry name" value="Spermadhesin, CUB domain"/>
    <property type="match status" value="1"/>
</dbReference>
<evidence type="ECO:0000256" key="14">
    <source>
        <dbReference type="SAM" id="Phobius"/>
    </source>
</evidence>
<feature type="compositionally biased region" description="Gly residues" evidence="13">
    <location>
        <begin position="413"/>
        <end position="426"/>
    </location>
</feature>
<keyword evidence="10" id="KW-0325">Glycoprotein</keyword>
<comment type="subcellular location">
    <subcellularLocation>
        <location evidence="1">Membrane</location>
        <topology evidence="1">Single-pass membrane protein</topology>
    </subcellularLocation>
</comment>
<dbReference type="PROSITE" id="PS00022">
    <property type="entry name" value="EGF_1"/>
    <property type="match status" value="1"/>
</dbReference>
<evidence type="ECO:0000256" key="8">
    <source>
        <dbReference type="ARBA" id="ARBA00023136"/>
    </source>
</evidence>
<dbReference type="InterPro" id="IPR006652">
    <property type="entry name" value="Kelch_1"/>
</dbReference>
<evidence type="ECO:0008006" key="19">
    <source>
        <dbReference type="Google" id="ProtNLM"/>
    </source>
</evidence>
<dbReference type="InterPro" id="IPR002049">
    <property type="entry name" value="LE_dom"/>
</dbReference>
<dbReference type="EMBL" id="JAWZYT010004168">
    <property type="protein sequence ID" value="KAK4294970.1"/>
    <property type="molecule type" value="Genomic_DNA"/>
</dbReference>